<evidence type="ECO:0000256" key="1">
    <source>
        <dbReference type="ARBA" id="ARBA00004141"/>
    </source>
</evidence>
<accession>A0AAD8DX78</accession>
<dbReference type="Pfam" id="PF03600">
    <property type="entry name" value="CitMHS"/>
    <property type="match status" value="1"/>
</dbReference>
<dbReference type="GO" id="GO:0015137">
    <property type="term" value="F:citrate transmembrane transporter activity"/>
    <property type="evidence" value="ECO:0007669"/>
    <property type="project" value="TreeGrafter"/>
</dbReference>
<feature type="transmembrane region" description="Helical" evidence="7">
    <location>
        <begin position="99"/>
        <end position="122"/>
    </location>
</feature>
<feature type="transmembrane region" description="Helical" evidence="7">
    <location>
        <begin position="180"/>
        <end position="200"/>
    </location>
</feature>
<feature type="compositionally biased region" description="Basic and acidic residues" evidence="6">
    <location>
        <begin position="1"/>
        <end position="25"/>
    </location>
</feature>
<keyword evidence="10" id="KW-1185">Reference proteome</keyword>
<evidence type="ECO:0000256" key="4">
    <source>
        <dbReference type="ARBA" id="ARBA00022989"/>
    </source>
</evidence>
<dbReference type="PANTHER" id="PTHR10283">
    <property type="entry name" value="SOLUTE CARRIER FAMILY 13 MEMBER"/>
    <property type="match status" value="1"/>
</dbReference>
<proteinExistence type="predicted"/>
<evidence type="ECO:0000256" key="6">
    <source>
        <dbReference type="SAM" id="MobiDB-lite"/>
    </source>
</evidence>
<feature type="transmembrane region" description="Helical" evidence="7">
    <location>
        <begin position="566"/>
        <end position="586"/>
    </location>
</feature>
<organism evidence="9 10">
    <name type="scientific">Mythimna separata</name>
    <name type="common">Oriental armyworm</name>
    <name type="synonym">Pseudaletia separata</name>
    <dbReference type="NCBI Taxonomy" id="271217"/>
    <lineage>
        <taxon>Eukaryota</taxon>
        <taxon>Metazoa</taxon>
        <taxon>Ecdysozoa</taxon>
        <taxon>Arthropoda</taxon>
        <taxon>Hexapoda</taxon>
        <taxon>Insecta</taxon>
        <taxon>Pterygota</taxon>
        <taxon>Neoptera</taxon>
        <taxon>Endopterygota</taxon>
        <taxon>Lepidoptera</taxon>
        <taxon>Glossata</taxon>
        <taxon>Ditrysia</taxon>
        <taxon>Noctuoidea</taxon>
        <taxon>Noctuidae</taxon>
        <taxon>Noctuinae</taxon>
        <taxon>Hadenini</taxon>
        <taxon>Mythimna</taxon>
    </lineage>
</organism>
<feature type="domain" description="Citrate transporter-like" evidence="8">
    <location>
        <begin position="99"/>
        <end position="519"/>
    </location>
</feature>
<keyword evidence="3 7" id="KW-0812">Transmembrane</keyword>
<keyword evidence="4 7" id="KW-1133">Transmembrane helix</keyword>
<feature type="region of interest" description="Disordered" evidence="6">
    <location>
        <begin position="1"/>
        <end position="32"/>
    </location>
</feature>
<dbReference type="AlphaFoldDB" id="A0AAD8DX78"/>
<feature type="transmembrane region" description="Helical" evidence="7">
    <location>
        <begin position="482"/>
        <end position="513"/>
    </location>
</feature>
<evidence type="ECO:0000256" key="3">
    <source>
        <dbReference type="ARBA" id="ARBA00022692"/>
    </source>
</evidence>
<feature type="transmembrane region" description="Helical" evidence="7">
    <location>
        <begin position="142"/>
        <end position="160"/>
    </location>
</feature>
<dbReference type="EMBL" id="JARGEI010000006">
    <property type="protein sequence ID" value="KAJ8730172.1"/>
    <property type="molecule type" value="Genomic_DNA"/>
</dbReference>
<dbReference type="InterPro" id="IPR004680">
    <property type="entry name" value="Cit_transptr-like_dom"/>
</dbReference>
<evidence type="ECO:0000313" key="10">
    <source>
        <dbReference type="Proteomes" id="UP001231518"/>
    </source>
</evidence>
<evidence type="ECO:0000256" key="7">
    <source>
        <dbReference type="SAM" id="Phobius"/>
    </source>
</evidence>
<gene>
    <name evidence="9" type="ORF">PYW07_017210</name>
</gene>
<comment type="caution">
    <text evidence="9">The sequence shown here is derived from an EMBL/GenBank/DDBJ whole genome shotgun (WGS) entry which is preliminary data.</text>
</comment>
<dbReference type="GO" id="GO:0005886">
    <property type="term" value="C:plasma membrane"/>
    <property type="evidence" value="ECO:0007669"/>
    <property type="project" value="TreeGrafter"/>
</dbReference>
<protein>
    <recommendedName>
        <fullName evidence="8">Citrate transporter-like domain-containing protein</fullName>
    </recommendedName>
</protein>
<evidence type="ECO:0000256" key="5">
    <source>
        <dbReference type="ARBA" id="ARBA00023136"/>
    </source>
</evidence>
<feature type="transmembrane region" description="Helical" evidence="7">
    <location>
        <begin position="525"/>
        <end position="546"/>
    </location>
</feature>
<evidence type="ECO:0000313" key="9">
    <source>
        <dbReference type="EMBL" id="KAJ8730172.1"/>
    </source>
</evidence>
<dbReference type="GO" id="GO:0015141">
    <property type="term" value="F:succinate transmembrane transporter activity"/>
    <property type="evidence" value="ECO:0007669"/>
    <property type="project" value="TreeGrafter"/>
</dbReference>
<keyword evidence="5 7" id="KW-0472">Membrane</keyword>
<feature type="transmembrane region" description="Helical" evidence="7">
    <location>
        <begin position="283"/>
        <end position="304"/>
    </location>
</feature>
<feature type="transmembrane region" description="Helical" evidence="7">
    <location>
        <begin position="340"/>
        <end position="359"/>
    </location>
</feature>
<sequence>MAPKKEEKKKEKKQDKKKGDKKGEEPESSALGRFSSYLTNPFKKLPTPKTPIAGFGERAKNCAKNNFRGILGVLVPLLVLSHQFERFNSQIKLWLMWQWILWFYLVRPMAIPCTSIIPIFFLPMVGIYDSGSTCKCYINEGVMLYVLSAYLVALLNNSGFDKRICLWFLCLGDKFSGKMLLIRASTAAFFLSMFSSRLIVTHTLTQYVTTAFEKIEPGRLTITLSKNAADVTAMRYVVNNAIQTSASFGGLGIIHSSWVTLLFRACYNECVPPRHENPDLFNYIQYTAFAFPVTFCMFILNLIYHVILMVKVEGSGLGGMQAQELQNSFLRNKSDIPSSITMHEVYSVIFEIILLGVLFTRDNNRFIEGWALPVENSEIPPPALRVKDATVAAIFVIILHVLPKGFDFLKLFSISRRKDLPPVKPESGILWWRFVDKCVNYGYIFTFGCAIALLRAGISTKIQPLLAETAGSFIFEQSWDSAIFMCVLISAILSNAMPGIAACAIFLPYIMLVAQVSVIPWPTHYFLPSVGMGMAFNLGFCAPFKYTPAYYCHFTGRVPILKMAKYSIPSVLIGVLVIFGATTQYAPSMFNPNLMGIQAIRTEPDKDLLKKLLKAITNTTTPATTTVAAAVKADEAAPEAAPAAEEET</sequence>
<dbReference type="PANTHER" id="PTHR10283:SF82">
    <property type="entry name" value="SOLUTE CARRIER FAMILY 13 MEMBER 2"/>
    <property type="match status" value="1"/>
</dbReference>
<name>A0AAD8DX78_MYTSE</name>
<comment type="subcellular location">
    <subcellularLocation>
        <location evidence="1">Membrane</location>
        <topology evidence="1">Multi-pass membrane protein</topology>
    </subcellularLocation>
</comment>
<evidence type="ECO:0000256" key="2">
    <source>
        <dbReference type="ARBA" id="ARBA00022448"/>
    </source>
</evidence>
<feature type="transmembrane region" description="Helical" evidence="7">
    <location>
        <begin position="441"/>
        <end position="462"/>
    </location>
</feature>
<reference evidence="9" key="1">
    <citation type="submission" date="2023-03" db="EMBL/GenBank/DDBJ databases">
        <title>Chromosome-level genomes of two armyworms, Mythimna separata and Mythimna loreyi, provide insights into the biosynthesis and reception of sex pheromones.</title>
        <authorList>
            <person name="Zhao H."/>
        </authorList>
    </citation>
    <scope>NUCLEOTIDE SEQUENCE</scope>
    <source>
        <strain evidence="9">BeijingLab</strain>
        <tissue evidence="9">Pupa</tissue>
    </source>
</reference>
<keyword evidence="2" id="KW-0813">Transport</keyword>
<dbReference type="Proteomes" id="UP001231518">
    <property type="component" value="Chromosome 9"/>
</dbReference>
<evidence type="ECO:0000259" key="8">
    <source>
        <dbReference type="Pfam" id="PF03600"/>
    </source>
</evidence>